<comment type="caution">
    <text evidence="3">The sequence shown here is derived from an EMBL/GenBank/DDBJ whole genome shotgun (WGS) entry which is preliminary data.</text>
</comment>
<dbReference type="AlphaFoldDB" id="A0A023AY24"/>
<dbReference type="RefSeq" id="XP_011133215.1">
    <property type="nucleotide sequence ID" value="XM_011134913.1"/>
</dbReference>
<feature type="compositionally biased region" description="Low complexity" evidence="1">
    <location>
        <begin position="291"/>
        <end position="310"/>
    </location>
</feature>
<evidence type="ECO:0000256" key="2">
    <source>
        <dbReference type="SAM" id="Phobius"/>
    </source>
</evidence>
<evidence type="ECO:0000256" key="1">
    <source>
        <dbReference type="SAM" id="MobiDB-lite"/>
    </source>
</evidence>
<reference evidence="3" key="1">
    <citation type="submission" date="2013-12" db="EMBL/GenBank/DDBJ databases">
        <authorList>
            <person name="Omoto C.K."/>
            <person name="Sibley D."/>
            <person name="Venepally P."/>
            <person name="Hadjithomas M."/>
            <person name="Karamycheva S."/>
            <person name="Brunk B."/>
            <person name="Roos D."/>
            <person name="Caler E."/>
            <person name="Lorenzi H."/>
        </authorList>
    </citation>
    <scope>NUCLEOTIDE SEQUENCE</scope>
</reference>
<evidence type="ECO:0000313" key="4">
    <source>
        <dbReference type="Proteomes" id="UP000019763"/>
    </source>
</evidence>
<dbReference type="GeneID" id="22915757"/>
<accession>A0A023AY24</accession>
<gene>
    <name evidence="3" type="ORF">GNI_167080</name>
</gene>
<sequence>MRTVAASASCGRTGLLASMLTPEGTLAELTNDCTAQVVEIVVTGEAKVQAVVLLPLTEVQKLNRGRRPHYSQEDALEEDHSVSLLETSDGVTNAAFALEGEGEDFLEGVVPFDLMRDSSKFRILNSGEQEGRFVETVILSAIEKHVEETGALGKNPRVVDEICREVFGKTRAELAAADTGEHMPVVVYGRAPTEEELPDLLSCLPESWESVVRAAVRPAGEGSMVEMVRAFTGVELDLEWGSPHRGCQRKTWRRWAAAGGIAALCVVGGVGLYLKAAGKPLTATHSFSDQGSPELGSPELGSSESGSSELASMVTSSWKPGSTPVLTTGVWSTNEEWRPDVAHWNMTKKLAAEELMLLREPDNATCAHMWENGQGPVCETGRGAMMAQTENGEIICYYYGSPFKYDYNDVVGAFSRMDDGFTDARVMQHCRSGTETLQLLRREISQELRPGDGIGPNATLQAADALLEFKSDPKCTTSCTPPACETERFQNEIHNCTCRYATATCIVHEFSKNRRIDIADFYVSLKNLYSRARHHANGINDLKKCEFVCRN</sequence>
<proteinExistence type="predicted"/>
<name>A0A023AY24_GRENI</name>
<evidence type="ECO:0000313" key="3">
    <source>
        <dbReference type="EMBL" id="EZG43556.1"/>
    </source>
</evidence>
<protein>
    <submittedName>
        <fullName evidence="3">Transmembrane protein</fullName>
    </submittedName>
</protein>
<keyword evidence="2 3" id="KW-0812">Transmembrane</keyword>
<keyword evidence="2" id="KW-0472">Membrane</keyword>
<keyword evidence="2" id="KW-1133">Transmembrane helix</keyword>
<dbReference type="Proteomes" id="UP000019763">
    <property type="component" value="Unassembled WGS sequence"/>
</dbReference>
<dbReference type="VEuPathDB" id="CryptoDB:GNI_167080"/>
<feature type="region of interest" description="Disordered" evidence="1">
    <location>
        <begin position="285"/>
        <end position="316"/>
    </location>
</feature>
<keyword evidence="4" id="KW-1185">Reference proteome</keyword>
<organism evidence="3 4">
    <name type="scientific">Gregarina niphandrodes</name>
    <name type="common">Septate eugregarine</name>
    <dbReference type="NCBI Taxonomy" id="110365"/>
    <lineage>
        <taxon>Eukaryota</taxon>
        <taxon>Sar</taxon>
        <taxon>Alveolata</taxon>
        <taxon>Apicomplexa</taxon>
        <taxon>Conoidasida</taxon>
        <taxon>Gregarinasina</taxon>
        <taxon>Eugregarinorida</taxon>
        <taxon>Gregarinidae</taxon>
        <taxon>Gregarina</taxon>
    </lineage>
</organism>
<dbReference type="EMBL" id="AFNH02001248">
    <property type="protein sequence ID" value="EZG43556.1"/>
    <property type="molecule type" value="Genomic_DNA"/>
</dbReference>
<feature type="transmembrane region" description="Helical" evidence="2">
    <location>
        <begin position="255"/>
        <end position="274"/>
    </location>
</feature>